<name>A0ABP8DFL5_9ACTN</name>
<organism evidence="2 3">
    <name type="scientific">Dactylosporangium darangshiense</name>
    <dbReference type="NCBI Taxonomy" id="579108"/>
    <lineage>
        <taxon>Bacteria</taxon>
        <taxon>Bacillati</taxon>
        <taxon>Actinomycetota</taxon>
        <taxon>Actinomycetes</taxon>
        <taxon>Micromonosporales</taxon>
        <taxon>Micromonosporaceae</taxon>
        <taxon>Dactylosporangium</taxon>
    </lineage>
</organism>
<dbReference type="EMBL" id="BAABAT010000019">
    <property type="protein sequence ID" value="GAA4254808.1"/>
    <property type="molecule type" value="Genomic_DNA"/>
</dbReference>
<protein>
    <submittedName>
        <fullName evidence="2">Cytochrome P450</fullName>
    </submittedName>
</protein>
<evidence type="ECO:0000313" key="2">
    <source>
        <dbReference type="EMBL" id="GAA4254808.1"/>
    </source>
</evidence>
<dbReference type="Pfam" id="PF00067">
    <property type="entry name" value="p450"/>
    <property type="match status" value="1"/>
</dbReference>
<sequence>MTTSVGSVFSAVLDPVNRHDPYPLYTSLRRTPISREADGTYVVSTFREISALLHDPRVSSAYSPDEGADPHQIVGLPPSFLRQDPPGHDRMRRLAMRPFGPPHTPHRVADLQPTLEKFAAGLVRDFPVSTVDLVDQFAYPLPVSVICALLGVPLEDEPRFRGWIDAALKAVTPNVGVLDDLAQYLGDLVDRRTADPGDDMLSAMATDDGPDGRMTRAELVATAILLLIAGHETTVNLIANSALVLLRQPLWLERLLADPSLVVPLVEEVLRYDPPVQMLPWRTALADIPIAGTTIPKGSPMTLVLAAANRDPEHFKDPDRFDPDRRIAQHLAFGDGIHYCYGAPLARLEAQVALQALAPVLARARLLEDPPMYRLSAVLRGPRHLRVAFD</sequence>
<evidence type="ECO:0000256" key="1">
    <source>
        <dbReference type="ARBA" id="ARBA00010617"/>
    </source>
</evidence>
<dbReference type="PANTHER" id="PTHR46696:SF1">
    <property type="entry name" value="CYTOCHROME P450 YJIB-RELATED"/>
    <property type="match status" value="1"/>
</dbReference>
<dbReference type="PRINTS" id="PR00359">
    <property type="entry name" value="BP450"/>
</dbReference>
<dbReference type="InterPro" id="IPR002397">
    <property type="entry name" value="Cyt_P450_B"/>
</dbReference>
<accession>A0ABP8DFL5</accession>
<dbReference type="InterPro" id="IPR001128">
    <property type="entry name" value="Cyt_P450"/>
</dbReference>
<comment type="caution">
    <text evidence="2">The sequence shown here is derived from an EMBL/GenBank/DDBJ whole genome shotgun (WGS) entry which is preliminary data.</text>
</comment>
<dbReference type="Gene3D" id="1.10.630.10">
    <property type="entry name" value="Cytochrome P450"/>
    <property type="match status" value="1"/>
</dbReference>
<dbReference type="PANTHER" id="PTHR46696">
    <property type="entry name" value="P450, PUTATIVE (EUROFUNG)-RELATED"/>
    <property type="match status" value="1"/>
</dbReference>
<dbReference type="InterPro" id="IPR036396">
    <property type="entry name" value="Cyt_P450_sf"/>
</dbReference>
<dbReference type="CDD" id="cd20625">
    <property type="entry name" value="CYP164-like"/>
    <property type="match status" value="1"/>
</dbReference>
<dbReference type="Proteomes" id="UP001500620">
    <property type="component" value="Unassembled WGS sequence"/>
</dbReference>
<gene>
    <name evidence="2" type="ORF">GCM10022255_060990</name>
</gene>
<evidence type="ECO:0000313" key="3">
    <source>
        <dbReference type="Proteomes" id="UP001500620"/>
    </source>
</evidence>
<dbReference type="PRINTS" id="PR00385">
    <property type="entry name" value="P450"/>
</dbReference>
<keyword evidence="3" id="KW-1185">Reference proteome</keyword>
<proteinExistence type="inferred from homology"/>
<reference evidence="3" key="1">
    <citation type="journal article" date="2019" name="Int. J. Syst. Evol. Microbiol.">
        <title>The Global Catalogue of Microorganisms (GCM) 10K type strain sequencing project: providing services to taxonomists for standard genome sequencing and annotation.</title>
        <authorList>
            <consortium name="The Broad Institute Genomics Platform"/>
            <consortium name="The Broad Institute Genome Sequencing Center for Infectious Disease"/>
            <person name="Wu L."/>
            <person name="Ma J."/>
        </authorList>
    </citation>
    <scope>NUCLEOTIDE SEQUENCE [LARGE SCALE GENOMIC DNA]</scope>
    <source>
        <strain evidence="3">JCM 17441</strain>
    </source>
</reference>
<dbReference type="RefSeq" id="WP_345131807.1">
    <property type="nucleotide sequence ID" value="NZ_BAABAT010000019.1"/>
</dbReference>
<comment type="similarity">
    <text evidence="1">Belongs to the cytochrome P450 family.</text>
</comment>
<dbReference type="SUPFAM" id="SSF48264">
    <property type="entry name" value="Cytochrome P450"/>
    <property type="match status" value="1"/>
</dbReference>